<dbReference type="PIRSF" id="PIRSF500217">
    <property type="entry name" value="AlgI"/>
    <property type="match status" value="1"/>
</dbReference>
<keyword evidence="6 11" id="KW-0812">Transmembrane</keyword>
<evidence type="ECO:0000256" key="1">
    <source>
        <dbReference type="ARBA" id="ARBA00004651"/>
    </source>
</evidence>
<keyword evidence="7 11" id="KW-0016">Alginate biosynthesis</keyword>
<dbReference type="PANTHER" id="PTHR13285:SF23">
    <property type="entry name" value="TEICHOIC ACID D-ALANYLTRANSFERASE"/>
    <property type="match status" value="1"/>
</dbReference>
<dbReference type="InterPro" id="IPR024194">
    <property type="entry name" value="Ac/AlaTfrase_AlgI/DltB"/>
</dbReference>
<evidence type="ECO:0000256" key="11">
    <source>
        <dbReference type="PIRNR" id="PIRNR016636"/>
    </source>
</evidence>
<feature type="transmembrane region" description="Helical" evidence="12">
    <location>
        <begin position="387"/>
        <end position="408"/>
    </location>
</feature>
<dbReference type="STRING" id="1871111.GCA_001704615_00219"/>
<dbReference type="EMBL" id="CP029397">
    <property type="protein sequence ID" value="AWL28682.1"/>
    <property type="molecule type" value="Genomic_DNA"/>
</dbReference>
<evidence type="ECO:0000256" key="10">
    <source>
        <dbReference type="ARBA" id="ARBA00023315"/>
    </source>
</evidence>
<dbReference type="KEGG" id="adv:DJ533_08945"/>
<dbReference type="InterPro" id="IPR004299">
    <property type="entry name" value="MBOAT_fam"/>
</dbReference>
<organism evidence="13 14">
    <name type="scientific">Acinetobacter defluvii</name>
    <dbReference type="NCBI Taxonomy" id="1871111"/>
    <lineage>
        <taxon>Bacteria</taxon>
        <taxon>Pseudomonadati</taxon>
        <taxon>Pseudomonadota</taxon>
        <taxon>Gammaproteobacteria</taxon>
        <taxon>Moraxellales</taxon>
        <taxon>Moraxellaceae</taxon>
        <taxon>Acinetobacter</taxon>
    </lineage>
</organism>
<keyword evidence="8 12" id="KW-1133">Transmembrane helix</keyword>
<evidence type="ECO:0000313" key="14">
    <source>
        <dbReference type="Proteomes" id="UP000245977"/>
    </source>
</evidence>
<dbReference type="GO" id="GO:0005886">
    <property type="term" value="C:plasma membrane"/>
    <property type="evidence" value="ECO:0007669"/>
    <property type="project" value="UniProtKB-SubCell"/>
</dbReference>
<evidence type="ECO:0000256" key="2">
    <source>
        <dbReference type="ARBA" id="ARBA00005182"/>
    </source>
</evidence>
<evidence type="ECO:0000256" key="4">
    <source>
        <dbReference type="ARBA" id="ARBA00022475"/>
    </source>
</evidence>
<evidence type="ECO:0000256" key="6">
    <source>
        <dbReference type="ARBA" id="ARBA00022692"/>
    </source>
</evidence>
<feature type="transmembrane region" description="Helical" evidence="12">
    <location>
        <begin position="116"/>
        <end position="140"/>
    </location>
</feature>
<dbReference type="InterPro" id="IPR028362">
    <property type="entry name" value="AlgI"/>
</dbReference>
<feature type="transmembrane region" description="Helical" evidence="12">
    <location>
        <begin position="202"/>
        <end position="221"/>
    </location>
</feature>
<accession>A0A2S2FED6</accession>
<feature type="transmembrane region" description="Helical" evidence="12">
    <location>
        <begin position="78"/>
        <end position="96"/>
    </location>
</feature>
<dbReference type="PIRSF" id="PIRSF016636">
    <property type="entry name" value="AlgI_DltB"/>
    <property type="match status" value="1"/>
</dbReference>
<evidence type="ECO:0000256" key="12">
    <source>
        <dbReference type="SAM" id="Phobius"/>
    </source>
</evidence>
<keyword evidence="9 11" id="KW-0472">Membrane</keyword>
<evidence type="ECO:0000256" key="8">
    <source>
        <dbReference type="ARBA" id="ARBA00022989"/>
    </source>
</evidence>
<evidence type="ECO:0000256" key="9">
    <source>
        <dbReference type="ARBA" id="ARBA00023136"/>
    </source>
</evidence>
<dbReference type="Proteomes" id="UP000245977">
    <property type="component" value="Chromosome"/>
</dbReference>
<feature type="transmembrane region" description="Helical" evidence="12">
    <location>
        <begin position="470"/>
        <end position="497"/>
    </location>
</feature>
<dbReference type="UniPathway" id="UPA00286"/>
<protein>
    <recommendedName>
        <fullName evidence="11">Probable alginate O-acetylase</fullName>
        <ecNumber evidence="11">2.3.1.-</ecNumber>
    </recommendedName>
</protein>
<sequence length="499" mass="56826">MFSFLSIEFCLIFITFFCIYWAFRFSPKIQNLILIVFSYSLIYLMAGEIPVLILFGFTSLIFLLSVLMDRYPDYKKQLLLLGLVITIAQLAVFKFYDFFKAQASVVLNSINLDSSGLVANLILPLGISYYSFQAISYLVSRYRQEAAVPRFNLTDLLMHFSFFATITAGPIARAQSAKGLTDIQGHACGMSEQIRTSKRRSILFPSLAFLLIALALVKKWWIAGWLADNWVNPVFANPMQYHSLEVLVAIYGYTLQLFLDFSGYSEMMIAFGLLLGFRLPVNFRAPLLAHNIRDFWDKWHISLSTWIRDYIYIPLGGSRGGFARTQFNLLSAMVLSGVWHGSGWNFFLWGLLHGLALVLLNSADKVYELTFKVSAKDARDALYKSSLIGKVLGVFVTINFVCFCFVFFRAKTFEEAMQVFQALLTNYVNLQWSSNPLYLLSLLIISWIAYPFIQRLFSTQKMSYAALPKYALFVPLLIIFIVIVICAPSGIPGFIYANF</sequence>
<name>A0A2S2FED6_9GAMM</name>
<dbReference type="OrthoDB" id="139172at2"/>
<evidence type="ECO:0000313" key="13">
    <source>
        <dbReference type="EMBL" id="AWL28682.1"/>
    </source>
</evidence>
<keyword evidence="5 11" id="KW-0808">Transferase</keyword>
<feature type="transmembrane region" description="Helical" evidence="12">
    <location>
        <begin position="321"/>
        <end position="340"/>
    </location>
</feature>
<keyword evidence="14" id="KW-1185">Reference proteome</keyword>
<keyword evidence="11" id="KW-0997">Cell inner membrane</keyword>
<dbReference type="GO" id="GO:0016746">
    <property type="term" value="F:acyltransferase activity"/>
    <property type="evidence" value="ECO:0007669"/>
    <property type="project" value="UniProtKB-KW"/>
</dbReference>
<dbReference type="PANTHER" id="PTHR13285">
    <property type="entry name" value="ACYLTRANSFERASE"/>
    <property type="match status" value="1"/>
</dbReference>
<feature type="transmembrane region" description="Helical" evidence="12">
    <location>
        <begin position="437"/>
        <end position="458"/>
    </location>
</feature>
<keyword evidence="10 11" id="KW-0012">Acyltransferase</keyword>
<dbReference type="InterPro" id="IPR051085">
    <property type="entry name" value="MB_O-acyltransferase"/>
</dbReference>
<comment type="subcellular location">
    <subcellularLocation>
        <location evidence="11">Cell inner membrane</location>
    </subcellularLocation>
    <subcellularLocation>
        <location evidence="1">Cell membrane</location>
        <topology evidence="1">Multi-pass membrane protein</topology>
    </subcellularLocation>
</comment>
<evidence type="ECO:0000256" key="5">
    <source>
        <dbReference type="ARBA" id="ARBA00022679"/>
    </source>
</evidence>
<proteinExistence type="inferred from homology"/>
<comment type="similarity">
    <text evidence="3 11">Belongs to the membrane-bound acyltransferase family.</text>
</comment>
<keyword evidence="4 11" id="KW-1003">Cell membrane</keyword>
<dbReference type="Pfam" id="PF03062">
    <property type="entry name" value="MBOAT"/>
    <property type="match status" value="1"/>
</dbReference>
<dbReference type="GO" id="GO:0042121">
    <property type="term" value="P:alginic acid biosynthetic process"/>
    <property type="evidence" value="ECO:0007669"/>
    <property type="project" value="UniProtKB-UniRule"/>
</dbReference>
<feature type="transmembrane region" description="Helical" evidence="12">
    <location>
        <begin position="6"/>
        <end position="23"/>
    </location>
</feature>
<gene>
    <name evidence="13" type="ORF">DJ533_08945</name>
</gene>
<evidence type="ECO:0000256" key="7">
    <source>
        <dbReference type="ARBA" id="ARBA00022841"/>
    </source>
</evidence>
<comment type="pathway">
    <text evidence="2 11">Glycan biosynthesis; alginate biosynthesis.</text>
</comment>
<feature type="transmembrane region" description="Helical" evidence="12">
    <location>
        <begin position="241"/>
        <end position="259"/>
    </location>
</feature>
<reference evidence="13" key="1">
    <citation type="submission" date="2019-08" db="EMBL/GenBank/DDBJ databases">
        <title>The complete genome of Acinetobacter defluvii strain WCHAD010030.</title>
        <authorList>
            <person name="Hu Y."/>
            <person name="Qin J."/>
            <person name="Feng Y."/>
            <person name="Zong Z."/>
        </authorList>
    </citation>
    <scope>NUCLEOTIDE SEQUENCE</scope>
    <source>
        <strain evidence="13">WCHA30</strain>
    </source>
</reference>
<evidence type="ECO:0000256" key="3">
    <source>
        <dbReference type="ARBA" id="ARBA00010323"/>
    </source>
</evidence>
<dbReference type="EC" id="2.3.1.-" evidence="11"/>
<dbReference type="AlphaFoldDB" id="A0A2S2FED6"/>
<feature type="transmembrane region" description="Helical" evidence="12">
    <location>
        <begin position="52"/>
        <end position="71"/>
    </location>
</feature>